<protein>
    <submittedName>
        <fullName evidence="2">Uncharacterized protein</fullName>
    </submittedName>
</protein>
<evidence type="ECO:0000313" key="2">
    <source>
        <dbReference type="EMBL" id="OWZ07840.1"/>
    </source>
</evidence>
<dbReference type="AlphaFoldDB" id="A0A225VTI7"/>
<evidence type="ECO:0000313" key="3">
    <source>
        <dbReference type="Proteomes" id="UP000198211"/>
    </source>
</evidence>
<dbReference type="EMBL" id="NBNE01003379">
    <property type="protein sequence ID" value="OWZ07840.1"/>
    <property type="molecule type" value="Genomic_DNA"/>
</dbReference>
<gene>
    <name evidence="2" type="ORF">PHMEG_00019712</name>
</gene>
<accession>A0A225VTI7</accession>
<sequence>MNQHGRLDLVLQQETHEEEQELCRMSQQYASQ</sequence>
<dbReference type="Proteomes" id="UP000198211">
    <property type="component" value="Unassembled WGS sequence"/>
</dbReference>
<keyword evidence="3" id="KW-1185">Reference proteome</keyword>
<organism evidence="2 3">
    <name type="scientific">Phytophthora megakarya</name>
    <dbReference type="NCBI Taxonomy" id="4795"/>
    <lineage>
        <taxon>Eukaryota</taxon>
        <taxon>Sar</taxon>
        <taxon>Stramenopiles</taxon>
        <taxon>Oomycota</taxon>
        <taxon>Peronosporomycetes</taxon>
        <taxon>Peronosporales</taxon>
        <taxon>Peronosporaceae</taxon>
        <taxon>Phytophthora</taxon>
    </lineage>
</organism>
<reference evidence="3" key="1">
    <citation type="submission" date="2017-03" db="EMBL/GenBank/DDBJ databases">
        <title>Phytopthora megakarya and P. palmivora, two closely related causual agents of cacao black pod achieved similar genome size and gene model numbers by different mechanisms.</title>
        <authorList>
            <person name="Ali S."/>
            <person name="Shao J."/>
            <person name="Larry D.J."/>
            <person name="Kronmiller B."/>
            <person name="Shen D."/>
            <person name="Strem M.D."/>
            <person name="Melnick R.L."/>
            <person name="Guiltinan M.J."/>
            <person name="Tyler B.M."/>
            <person name="Meinhardt L.W."/>
            <person name="Bailey B.A."/>
        </authorList>
    </citation>
    <scope>NUCLEOTIDE SEQUENCE [LARGE SCALE GENOMIC DNA]</scope>
    <source>
        <strain evidence="3">zdho120</strain>
    </source>
</reference>
<proteinExistence type="predicted"/>
<comment type="caution">
    <text evidence="2">The sequence shown here is derived from an EMBL/GenBank/DDBJ whole genome shotgun (WGS) entry which is preliminary data.</text>
</comment>
<name>A0A225VTI7_9STRA</name>
<evidence type="ECO:0000256" key="1">
    <source>
        <dbReference type="SAM" id="MobiDB-lite"/>
    </source>
</evidence>
<feature type="region of interest" description="Disordered" evidence="1">
    <location>
        <begin position="1"/>
        <end position="32"/>
    </location>
</feature>